<dbReference type="EMBL" id="JADGJQ010000017">
    <property type="protein sequence ID" value="KAJ3180256.1"/>
    <property type="molecule type" value="Genomic_DNA"/>
</dbReference>
<dbReference type="Proteomes" id="UP001212152">
    <property type="component" value="Unassembled WGS sequence"/>
</dbReference>
<accession>A0AAD5TM61</accession>
<sequence length="227" mass="24426">MATAKTLQVQQAGIRPQRQGSAAKDGVVQRMPNPPAFVEYKNLRFLIFDAPSDRTLDLYLQELERHNVTDVVRVCDPTYDKGTLIKKGIAVHDWPFPDGDPPPQNIVSDFLALVNSRFGKTNKPAKATVGVAGGGATSADGASLSAENVSPNTAAAESKTTIGVHCVAGLGRAPVLVTMALIEAGLAPLDAVIYVRERRRGAINARQLKYVESYKRRTRGDKGCIIC</sequence>
<dbReference type="InterPro" id="IPR050561">
    <property type="entry name" value="PTP"/>
</dbReference>
<name>A0AAD5TM61_9FUNG</name>
<dbReference type="PANTHER" id="PTHR23339">
    <property type="entry name" value="TYROSINE SPECIFIC PROTEIN PHOSPHATASE AND DUAL SPECIFICITY PROTEIN PHOSPHATASE"/>
    <property type="match status" value="1"/>
</dbReference>
<organism evidence="3 4">
    <name type="scientific">Geranomyces variabilis</name>
    <dbReference type="NCBI Taxonomy" id="109894"/>
    <lineage>
        <taxon>Eukaryota</taxon>
        <taxon>Fungi</taxon>
        <taxon>Fungi incertae sedis</taxon>
        <taxon>Chytridiomycota</taxon>
        <taxon>Chytridiomycota incertae sedis</taxon>
        <taxon>Chytridiomycetes</taxon>
        <taxon>Spizellomycetales</taxon>
        <taxon>Powellomycetaceae</taxon>
        <taxon>Geranomyces</taxon>
    </lineage>
</organism>
<dbReference type="SMART" id="SM00404">
    <property type="entry name" value="PTPc_motif"/>
    <property type="match status" value="1"/>
</dbReference>
<dbReference type="InterPro" id="IPR029021">
    <property type="entry name" value="Prot-tyrosine_phosphatase-like"/>
</dbReference>
<protein>
    <submittedName>
        <fullName evidence="3">Protein tyrosine phosphatase type IVA 1</fullName>
    </submittedName>
</protein>
<dbReference type="InterPro" id="IPR003595">
    <property type="entry name" value="Tyr_Pase_cat"/>
</dbReference>
<comment type="caution">
    <text evidence="3">The sequence shown here is derived from an EMBL/GenBank/DDBJ whole genome shotgun (WGS) entry which is preliminary data.</text>
</comment>
<dbReference type="PROSITE" id="PS50056">
    <property type="entry name" value="TYR_PHOSPHATASE_2"/>
    <property type="match status" value="1"/>
</dbReference>
<gene>
    <name evidence="3" type="primary">PTP4A1</name>
    <name evidence="3" type="ORF">HDU87_002134</name>
</gene>
<proteinExistence type="predicted"/>
<evidence type="ECO:0000313" key="4">
    <source>
        <dbReference type="Proteomes" id="UP001212152"/>
    </source>
</evidence>
<dbReference type="InterPro" id="IPR000387">
    <property type="entry name" value="Tyr_Pase_dom"/>
</dbReference>
<evidence type="ECO:0000259" key="2">
    <source>
        <dbReference type="PROSITE" id="PS50056"/>
    </source>
</evidence>
<evidence type="ECO:0000313" key="3">
    <source>
        <dbReference type="EMBL" id="KAJ3180256.1"/>
    </source>
</evidence>
<dbReference type="Gene3D" id="3.90.190.10">
    <property type="entry name" value="Protein tyrosine phosphatase superfamily"/>
    <property type="match status" value="1"/>
</dbReference>
<keyword evidence="4" id="KW-1185">Reference proteome</keyword>
<feature type="compositionally biased region" description="Polar residues" evidence="1">
    <location>
        <begin position="1"/>
        <end position="11"/>
    </location>
</feature>
<dbReference type="CDD" id="cd14500">
    <property type="entry name" value="PTP-IVa"/>
    <property type="match status" value="1"/>
</dbReference>
<feature type="region of interest" description="Disordered" evidence="1">
    <location>
        <begin position="1"/>
        <end position="27"/>
    </location>
</feature>
<evidence type="ECO:0000256" key="1">
    <source>
        <dbReference type="SAM" id="MobiDB-lite"/>
    </source>
</evidence>
<dbReference type="AlphaFoldDB" id="A0AAD5TM61"/>
<feature type="domain" description="Tyrosine specific protein phosphatases" evidence="2">
    <location>
        <begin position="162"/>
        <end position="210"/>
    </location>
</feature>
<reference evidence="3" key="1">
    <citation type="submission" date="2020-05" db="EMBL/GenBank/DDBJ databases">
        <title>Phylogenomic resolution of chytrid fungi.</title>
        <authorList>
            <person name="Stajich J.E."/>
            <person name="Amses K."/>
            <person name="Simmons R."/>
            <person name="Seto K."/>
            <person name="Myers J."/>
            <person name="Bonds A."/>
            <person name="Quandt C.A."/>
            <person name="Barry K."/>
            <person name="Liu P."/>
            <person name="Grigoriev I."/>
            <person name="Longcore J.E."/>
            <person name="James T.Y."/>
        </authorList>
    </citation>
    <scope>NUCLEOTIDE SEQUENCE</scope>
    <source>
        <strain evidence="3">JEL0379</strain>
    </source>
</reference>
<dbReference type="SUPFAM" id="SSF52799">
    <property type="entry name" value="(Phosphotyrosine protein) phosphatases II"/>
    <property type="match status" value="1"/>
</dbReference>